<keyword evidence="1" id="KW-1133">Transmembrane helix</keyword>
<evidence type="ECO:0000313" key="2">
    <source>
        <dbReference type="EMBL" id="ABS52453.1"/>
    </source>
</evidence>
<dbReference type="STRING" id="360107.CHAB381_0784"/>
<dbReference type="EMBL" id="CP000776">
    <property type="protein sequence ID" value="ABS52453.1"/>
    <property type="molecule type" value="Genomic_DNA"/>
</dbReference>
<keyword evidence="3" id="KW-1185">Reference proteome</keyword>
<sequence>MFNLAFSSSDLINILIYFICFKFNVKLYFLPLNLFKFLSD</sequence>
<reference evidence="3" key="1">
    <citation type="submission" date="2007-07" db="EMBL/GenBank/DDBJ databases">
        <title>Complete genome sequence of Campylobacter hominis ATCC BAA-381, a commensal isolated from the human gastrointestinal tract.</title>
        <authorList>
            <person name="Fouts D.E."/>
            <person name="Mongodin E.F."/>
            <person name="Puiu D."/>
            <person name="Sebastian Y."/>
            <person name="Miller W.G."/>
            <person name="Mandrell R.E."/>
            <person name="Nelson K.E."/>
        </authorList>
    </citation>
    <scope>NUCLEOTIDE SEQUENCE [LARGE SCALE GENOMIC DNA]</scope>
    <source>
        <strain evidence="3">ATCC BAA-381 / LMG 19568 / NCTC 13146 / CH001A</strain>
    </source>
</reference>
<dbReference type="Proteomes" id="UP000002407">
    <property type="component" value="Chromosome"/>
</dbReference>
<evidence type="ECO:0000313" key="3">
    <source>
        <dbReference type="Proteomes" id="UP000002407"/>
    </source>
</evidence>
<protein>
    <submittedName>
        <fullName evidence="2">Uncharacterized protein</fullName>
    </submittedName>
</protein>
<proteinExistence type="predicted"/>
<keyword evidence="1" id="KW-0812">Transmembrane</keyword>
<evidence type="ECO:0000256" key="1">
    <source>
        <dbReference type="SAM" id="Phobius"/>
    </source>
</evidence>
<gene>
    <name evidence="2" type="ordered locus">CHAB381_0784</name>
</gene>
<dbReference type="HOGENOM" id="CLU_3286436_0_0_7"/>
<accession>A7I1G7</accession>
<organism evidence="2 3">
    <name type="scientific">Campylobacter hominis (strain ATCC BAA-381 / DSM 21671 / CCUG 45161 / LMG 19568 / NCTC 13146 / CH001A)</name>
    <dbReference type="NCBI Taxonomy" id="360107"/>
    <lineage>
        <taxon>Bacteria</taxon>
        <taxon>Pseudomonadati</taxon>
        <taxon>Campylobacterota</taxon>
        <taxon>Epsilonproteobacteria</taxon>
        <taxon>Campylobacterales</taxon>
        <taxon>Campylobacteraceae</taxon>
        <taxon>Campylobacter</taxon>
    </lineage>
</organism>
<feature type="transmembrane region" description="Helical" evidence="1">
    <location>
        <begin position="12"/>
        <end position="35"/>
    </location>
</feature>
<name>A7I1G7_CAMHC</name>
<dbReference type="AlphaFoldDB" id="A7I1G7"/>
<keyword evidence="1" id="KW-0472">Membrane</keyword>
<dbReference type="KEGG" id="cha:CHAB381_0784"/>